<comment type="caution">
    <text evidence="3">The sequence shown here is derived from an EMBL/GenBank/DDBJ whole genome shotgun (WGS) entry which is preliminary data.</text>
</comment>
<organism evidence="3 4">
    <name type="scientific">Sphingopyxis lindanitolerans</name>
    <dbReference type="NCBI Taxonomy" id="2054227"/>
    <lineage>
        <taxon>Bacteria</taxon>
        <taxon>Pseudomonadati</taxon>
        <taxon>Pseudomonadota</taxon>
        <taxon>Alphaproteobacteria</taxon>
        <taxon>Sphingomonadales</taxon>
        <taxon>Sphingomonadaceae</taxon>
        <taxon>Sphingopyxis</taxon>
    </lineage>
</organism>
<dbReference type="CDD" id="cd00085">
    <property type="entry name" value="HNHc"/>
    <property type="match status" value="1"/>
</dbReference>
<dbReference type="GO" id="GO:0008270">
    <property type="term" value="F:zinc ion binding"/>
    <property type="evidence" value="ECO:0007669"/>
    <property type="project" value="InterPro"/>
</dbReference>
<dbReference type="GO" id="GO:0004519">
    <property type="term" value="F:endonuclease activity"/>
    <property type="evidence" value="ECO:0007669"/>
    <property type="project" value="UniProtKB-KW"/>
</dbReference>
<evidence type="ECO:0000259" key="2">
    <source>
        <dbReference type="SMART" id="SM00507"/>
    </source>
</evidence>
<evidence type="ECO:0000313" key="4">
    <source>
        <dbReference type="Proteomes" id="UP000238954"/>
    </source>
</evidence>
<reference evidence="4" key="1">
    <citation type="submission" date="2017-11" db="EMBL/GenBank/DDBJ databases">
        <title>The complete genome sequence of Sphingopyxis pomeranensis sp. nov. strain WS5A3p.</title>
        <authorList>
            <person name="Kaminski M.A."/>
        </authorList>
    </citation>
    <scope>NUCLEOTIDE SEQUENCE [LARGE SCALE GENOMIC DNA]</scope>
    <source>
        <strain evidence="4">WS5A3p</strain>
    </source>
</reference>
<accession>A0A2S8B5I6</accession>
<sequence length="107" mass="11828">MTTETKRPHRWQPMGSPAARGYGAKHNRIRKAMLRQEPNCRICAQAGRTTKASHADHIVPKCLGGSDDRSNYQPLCLAHSRSKTGREGAMIGHARRRARAKLKAGDA</sequence>
<proteinExistence type="predicted"/>
<feature type="compositionally biased region" description="Basic residues" evidence="1">
    <location>
        <begin position="93"/>
        <end position="107"/>
    </location>
</feature>
<dbReference type="GO" id="GO:0003676">
    <property type="term" value="F:nucleic acid binding"/>
    <property type="evidence" value="ECO:0007669"/>
    <property type="project" value="InterPro"/>
</dbReference>
<dbReference type="InterPro" id="IPR002711">
    <property type="entry name" value="HNH"/>
</dbReference>
<dbReference type="SMART" id="SM00507">
    <property type="entry name" value="HNHc"/>
    <property type="match status" value="1"/>
</dbReference>
<dbReference type="OrthoDB" id="7807589at2"/>
<dbReference type="Gene3D" id="1.10.30.50">
    <property type="match status" value="1"/>
</dbReference>
<dbReference type="EMBL" id="PHFW01000002">
    <property type="protein sequence ID" value="PQM27671.1"/>
    <property type="molecule type" value="Genomic_DNA"/>
</dbReference>
<keyword evidence="3" id="KW-0378">Hydrolase</keyword>
<dbReference type="InterPro" id="IPR003615">
    <property type="entry name" value="HNH_nuc"/>
</dbReference>
<dbReference type="Pfam" id="PF01844">
    <property type="entry name" value="HNH"/>
    <property type="match status" value="1"/>
</dbReference>
<dbReference type="Proteomes" id="UP000238954">
    <property type="component" value="Chromosome"/>
</dbReference>
<evidence type="ECO:0000256" key="1">
    <source>
        <dbReference type="SAM" id="MobiDB-lite"/>
    </source>
</evidence>
<keyword evidence="3" id="KW-0540">Nuclease</keyword>
<protein>
    <submittedName>
        <fullName evidence="3">HNH endonuclease</fullName>
    </submittedName>
</protein>
<keyword evidence="4" id="KW-1185">Reference proteome</keyword>
<gene>
    <name evidence="3" type="ORF">CVO77_03620</name>
</gene>
<evidence type="ECO:0000313" key="3">
    <source>
        <dbReference type="EMBL" id="PQM27671.1"/>
    </source>
</evidence>
<name>A0A2S8B5I6_9SPHN</name>
<keyword evidence="3" id="KW-0255">Endonuclease</keyword>
<feature type="region of interest" description="Disordered" evidence="1">
    <location>
        <begin position="82"/>
        <end position="107"/>
    </location>
</feature>
<feature type="domain" description="HNH nuclease" evidence="2">
    <location>
        <begin position="28"/>
        <end position="81"/>
    </location>
</feature>
<feature type="region of interest" description="Disordered" evidence="1">
    <location>
        <begin position="1"/>
        <end position="23"/>
    </location>
</feature>
<dbReference type="AlphaFoldDB" id="A0A2S8B5I6"/>